<dbReference type="InterPro" id="IPR036390">
    <property type="entry name" value="WH_DNA-bd_sf"/>
</dbReference>
<evidence type="ECO:0000313" key="6">
    <source>
        <dbReference type="Proteomes" id="UP000217289"/>
    </source>
</evidence>
<evidence type="ECO:0000259" key="4">
    <source>
        <dbReference type="PROSITE" id="PS50995"/>
    </source>
</evidence>
<name>A0A250IKN6_9BACT</name>
<dbReference type="Gene3D" id="1.10.10.10">
    <property type="entry name" value="Winged helix-like DNA-binding domain superfamily/Winged helix DNA-binding domain"/>
    <property type="match status" value="1"/>
</dbReference>
<evidence type="ECO:0000256" key="1">
    <source>
        <dbReference type="ARBA" id="ARBA00023015"/>
    </source>
</evidence>
<evidence type="ECO:0000313" key="5">
    <source>
        <dbReference type="EMBL" id="ATB32339.1"/>
    </source>
</evidence>
<evidence type="ECO:0000256" key="3">
    <source>
        <dbReference type="ARBA" id="ARBA00023163"/>
    </source>
</evidence>
<dbReference type="Proteomes" id="UP000217289">
    <property type="component" value="Chromosome"/>
</dbReference>
<keyword evidence="6" id="KW-1185">Reference proteome</keyword>
<gene>
    <name evidence="5" type="ORF">MEBOL_005816</name>
</gene>
<proteinExistence type="predicted"/>
<reference evidence="5 6" key="1">
    <citation type="submission" date="2017-06" db="EMBL/GenBank/DDBJ databases">
        <authorList>
            <person name="Kim H.J."/>
            <person name="Triplett B.A."/>
        </authorList>
    </citation>
    <scope>NUCLEOTIDE SEQUENCE [LARGE SCALE GENOMIC DNA]</scope>
    <source>
        <strain evidence="5 6">DSM 14713</strain>
    </source>
</reference>
<protein>
    <submittedName>
        <fullName evidence="5">MarR family transcriptional regulator</fullName>
    </submittedName>
</protein>
<feature type="domain" description="HTH marR-type" evidence="4">
    <location>
        <begin position="18"/>
        <end position="149"/>
    </location>
</feature>
<dbReference type="InterPro" id="IPR000835">
    <property type="entry name" value="HTH_MarR-typ"/>
</dbReference>
<dbReference type="SUPFAM" id="SSF46785">
    <property type="entry name" value="Winged helix' DNA-binding domain"/>
    <property type="match status" value="1"/>
</dbReference>
<dbReference type="AlphaFoldDB" id="A0A250IKN6"/>
<dbReference type="PANTHER" id="PTHR42756">
    <property type="entry name" value="TRANSCRIPTIONAL REGULATOR, MARR"/>
    <property type="match status" value="1"/>
</dbReference>
<keyword evidence="3" id="KW-0804">Transcription</keyword>
<dbReference type="Pfam" id="PF01047">
    <property type="entry name" value="MarR"/>
    <property type="match status" value="1"/>
</dbReference>
<dbReference type="PANTHER" id="PTHR42756:SF1">
    <property type="entry name" value="TRANSCRIPTIONAL REPRESSOR OF EMRAB OPERON"/>
    <property type="match status" value="1"/>
</dbReference>
<dbReference type="PROSITE" id="PS50995">
    <property type="entry name" value="HTH_MARR_2"/>
    <property type="match status" value="1"/>
</dbReference>
<dbReference type="OrthoDB" id="195851at2"/>
<keyword evidence="1" id="KW-0805">Transcription regulation</keyword>
<organism evidence="5 6">
    <name type="scientific">Melittangium boletus DSM 14713</name>
    <dbReference type="NCBI Taxonomy" id="1294270"/>
    <lineage>
        <taxon>Bacteria</taxon>
        <taxon>Pseudomonadati</taxon>
        <taxon>Myxococcota</taxon>
        <taxon>Myxococcia</taxon>
        <taxon>Myxococcales</taxon>
        <taxon>Cystobacterineae</taxon>
        <taxon>Archangiaceae</taxon>
        <taxon>Melittangium</taxon>
    </lineage>
</organism>
<dbReference type="KEGG" id="mbd:MEBOL_005816"/>
<keyword evidence="2" id="KW-0238">DNA-binding</keyword>
<dbReference type="EMBL" id="CP022163">
    <property type="protein sequence ID" value="ATB32339.1"/>
    <property type="molecule type" value="Genomic_DNA"/>
</dbReference>
<accession>A0A250IKN6</accession>
<dbReference type="SMART" id="SM00347">
    <property type="entry name" value="HTH_MARR"/>
    <property type="match status" value="1"/>
</dbReference>
<sequence length="158" mass="17689">MKPKKKSPEASQPDLKPIQCVCTNLKMASRVVGRAYDLALEESGVNVIQYSILINVSRYQPISQMRLAEHLEMERTTLYRALDILEKKGLVASESNGEGVAKVVRLTARGTDVTSAAARKWNLMHEGFLSKFGPRRLKELNALLGEVRDHFKHVNPST</sequence>
<dbReference type="GO" id="GO:0003677">
    <property type="term" value="F:DNA binding"/>
    <property type="evidence" value="ECO:0007669"/>
    <property type="project" value="UniProtKB-KW"/>
</dbReference>
<evidence type="ECO:0000256" key="2">
    <source>
        <dbReference type="ARBA" id="ARBA00023125"/>
    </source>
</evidence>
<dbReference type="RefSeq" id="WP_157775649.1">
    <property type="nucleotide sequence ID" value="NZ_CP022163.1"/>
</dbReference>
<dbReference type="GO" id="GO:0003700">
    <property type="term" value="F:DNA-binding transcription factor activity"/>
    <property type="evidence" value="ECO:0007669"/>
    <property type="project" value="InterPro"/>
</dbReference>
<dbReference type="InterPro" id="IPR036388">
    <property type="entry name" value="WH-like_DNA-bd_sf"/>
</dbReference>